<dbReference type="InterPro" id="IPR003675">
    <property type="entry name" value="Rce1/LyrA-like_dom"/>
</dbReference>
<sequence>MAGVFCFQFAISPKSRECRKYMVYDFIVNRIFKGIWYQLKWGAVSFTDPILYLFFSFGLIGLYVPGPDIKLSLGWLFLKAFFEELFFRFLLQEGFDRLFSYKWRLGPLSLANVLASLIFSCMHLASQPVLWALLTFVPSLAFGYIWQRYRSVIPGTLVHFAYNSFLFYQFM</sequence>
<dbReference type="STRING" id="1121451.DESAM_20908"/>
<gene>
    <name evidence="3" type="ORF">DESAM_20908</name>
</gene>
<keyword evidence="1" id="KW-1133">Transmembrane helix</keyword>
<dbReference type="PATRIC" id="fig|1121451.3.peg.1177"/>
<keyword evidence="1" id="KW-0812">Transmembrane</keyword>
<evidence type="ECO:0000256" key="1">
    <source>
        <dbReference type="SAM" id="Phobius"/>
    </source>
</evidence>
<dbReference type="EMBL" id="FO203522">
    <property type="protein sequence ID" value="CCO23195.1"/>
    <property type="molecule type" value="Genomic_DNA"/>
</dbReference>
<dbReference type="GO" id="GO:0004175">
    <property type="term" value="F:endopeptidase activity"/>
    <property type="evidence" value="ECO:0007669"/>
    <property type="project" value="UniProtKB-ARBA"/>
</dbReference>
<evidence type="ECO:0000259" key="2">
    <source>
        <dbReference type="Pfam" id="PF02517"/>
    </source>
</evidence>
<evidence type="ECO:0000313" key="3">
    <source>
        <dbReference type="EMBL" id="CCO23195.1"/>
    </source>
</evidence>
<feature type="domain" description="CAAX prenyl protease 2/Lysostaphin resistance protein A-like" evidence="2">
    <location>
        <begin position="72"/>
        <end position="164"/>
    </location>
</feature>
<protein>
    <submittedName>
        <fullName evidence="3">Abortive infection protein</fullName>
    </submittedName>
</protein>
<organism evidence="3 4">
    <name type="scientific">Maridesulfovibrio hydrothermalis AM13 = DSM 14728</name>
    <dbReference type="NCBI Taxonomy" id="1121451"/>
    <lineage>
        <taxon>Bacteria</taxon>
        <taxon>Pseudomonadati</taxon>
        <taxon>Thermodesulfobacteriota</taxon>
        <taxon>Desulfovibrionia</taxon>
        <taxon>Desulfovibrionales</taxon>
        <taxon>Desulfovibrionaceae</taxon>
        <taxon>Maridesulfovibrio</taxon>
    </lineage>
</organism>
<keyword evidence="1" id="KW-0472">Membrane</keyword>
<dbReference type="OrthoDB" id="5495892at2"/>
<reference evidence="3 4" key="1">
    <citation type="submission" date="2012-10" db="EMBL/GenBank/DDBJ databases">
        <authorList>
            <person name="Genoscope - CEA"/>
        </authorList>
    </citation>
    <scope>NUCLEOTIDE SEQUENCE [LARGE SCALE GENOMIC DNA]</scope>
    <source>
        <strain evidence="4">AM13 / DSM 14728</strain>
    </source>
</reference>
<dbReference type="Pfam" id="PF02517">
    <property type="entry name" value="Rce1-like"/>
    <property type="match status" value="1"/>
</dbReference>
<name>L0RAH8_9BACT</name>
<dbReference type="HOGENOM" id="CLU_133143_0_0_7"/>
<proteinExistence type="predicted"/>
<keyword evidence="4" id="KW-1185">Reference proteome</keyword>
<dbReference type="NCBIfam" id="NF033192">
    <property type="entry name" value="JDVT-CAAX"/>
    <property type="match status" value="1"/>
</dbReference>
<feature type="transmembrane region" description="Helical" evidence="1">
    <location>
        <begin position="49"/>
        <end position="66"/>
    </location>
</feature>
<dbReference type="Proteomes" id="UP000010808">
    <property type="component" value="Chromosome"/>
</dbReference>
<accession>L0RAH8</accession>
<dbReference type="KEGG" id="dhy:DESAM_20908"/>
<evidence type="ECO:0000313" key="4">
    <source>
        <dbReference type="Proteomes" id="UP000010808"/>
    </source>
</evidence>
<dbReference type="eggNOG" id="COG1266">
    <property type="taxonomic scope" value="Bacteria"/>
</dbReference>
<feature type="transmembrane region" description="Helical" evidence="1">
    <location>
        <begin position="129"/>
        <end position="146"/>
    </location>
</feature>
<dbReference type="GO" id="GO:0080120">
    <property type="term" value="P:CAAX-box protein maturation"/>
    <property type="evidence" value="ECO:0007669"/>
    <property type="project" value="UniProtKB-ARBA"/>
</dbReference>
<dbReference type="AlphaFoldDB" id="L0RAH8"/>